<dbReference type="AlphaFoldDB" id="A0A127VB62"/>
<dbReference type="Pfam" id="PF19838">
    <property type="entry name" value="LptD_2"/>
    <property type="match status" value="1"/>
</dbReference>
<reference evidence="2 3" key="1">
    <citation type="submission" date="2016-03" db="EMBL/GenBank/DDBJ databases">
        <title>Complete genome sequence of Pedobacter cryoconitis PAMC 27485.</title>
        <authorList>
            <person name="Lee J."/>
            <person name="Kim O.-S."/>
        </authorList>
    </citation>
    <scope>NUCLEOTIDE SEQUENCE [LARGE SCALE GENOMIC DNA]</scope>
    <source>
        <strain evidence="2 3">PAMC 27485</strain>
    </source>
</reference>
<dbReference type="PANTHER" id="PTHR30189:SF1">
    <property type="entry name" value="LPS-ASSEMBLY PROTEIN LPTD"/>
    <property type="match status" value="1"/>
</dbReference>
<dbReference type="EMBL" id="CP014504">
    <property type="protein sequence ID" value="AMP98632.1"/>
    <property type="molecule type" value="Genomic_DNA"/>
</dbReference>
<keyword evidence="3" id="KW-1185">Reference proteome</keyword>
<protein>
    <submittedName>
        <fullName evidence="2">Organic solvent tolerance protein OstA</fullName>
    </submittedName>
</protein>
<dbReference type="Gene3D" id="2.60.450.10">
    <property type="entry name" value="Lipopolysaccharide (LPS) transport protein A like domain"/>
    <property type="match status" value="1"/>
</dbReference>
<proteinExistence type="predicted"/>
<dbReference type="InterPro" id="IPR045659">
    <property type="entry name" value="LptD_2"/>
</dbReference>
<accession>A0A127VB62</accession>
<dbReference type="GO" id="GO:0009279">
    <property type="term" value="C:cell outer membrane"/>
    <property type="evidence" value="ECO:0007669"/>
    <property type="project" value="TreeGrafter"/>
</dbReference>
<organism evidence="2 3">
    <name type="scientific">Pedobacter cryoconitis</name>
    <dbReference type="NCBI Taxonomy" id="188932"/>
    <lineage>
        <taxon>Bacteria</taxon>
        <taxon>Pseudomonadati</taxon>
        <taxon>Bacteroidota</taxon>
        <taxon>Sphingobacteriia</taxon>
        <taxon>Sphingobacteriales</taxon>
        <taxon>Sphingobacteriaceae</taxon>
        <taxon>Pedobacter</taxon>
    </lineage>
</organism>
<dbReference type="GO" id="GO:1990351">
    <property type="term" value="C:transporter complex"/>
    <property type="evidence" value="ECO:0007669"/>
    <property type="project" value="TreeGrafter"/>
</dbReference>
<evidence type="ECO:0000259" key="1">
    <source>
        <dbReference type="Pfam" id="PF19838"/>
    </source>
</evidence>
<name>A0A127VB62_9SPHI</name>
<sequence>MHLLHSHKNLKFLRTILLLNSIFLLVLAGHSAFALESSSTRQLLQQQDTTKKAINKVIPNSITGAKIPVGLQQDTAKKDTSKVKVGGAAGAKGGVVKQGDSKIEYSAVDSTKYSKDNSIIYLYGKARVIYQSFELDADYITYNSKTNTVFASGRKDSKGKYLGKPIFKMEKQGSSIADSLFYNTKSGKGTVFNTFTEQEGGFFSGGQSKRQPDNEIHLKGMTYSTCNLPHPHFGIFITKGIVTDKQIITGPVYLKIEDIPLPLGLPFAFFPKPNKRNSGIIMPNVGDDYTRGFFFRDGGYYLNLNDYWDAKILGTLYTRGSYGMSVTSNYVKRYKYNGSIKVDYNSNRYGLEGTPAYEPRKDYSIQWVHSQNANAHPGTNFGASVNIKTSGYNLNTAGGTSYDFRQITENALSSSVSYGRTFADGKVTFSAAARHNQNTQSKTVDVTLPDIALGVQTFPLFKQKGVGEQKWYNKITVGYSMVASNSISTSDSLLFTRKSLDRLKNGFSHTVPVSINFTALKYFNFSAGGTYLEKWQFQSVRQTAIRGIMSNGVLQADQIVRDTVQGFNRSGEYSINMGLSTKIYNTLQFKKMGNLKALRLVMTPNANFSYRPDFSDPSKGNYKTLLYQDGTPVYDAFYGRNKRYSIHEGTLYGGPGEGRNASISFGLDNTLEAKVLSKKDTTGTGMRKVPIIQGLGFNGSYNFLAPAFKLSELSFSGRSQFTDKFGITYDGSFNPYAVADSTINGVYQTKKLVDRYTLPRLTRFSVSFGYSLNAEAFRKRNESLDKTTKKVQQNGMTPEQAAQLAEVSKDPNAFVDFKIPWNFTFSYRFDYSRQATGLLPTATNTLNFNGDFNVTPKWKVQFTSGYDFKSAGLSPTSFAIYRDLHCWDMSINWIPIGPYRSYNLTIKVKASILQDLKLSKQQAYYTRF</sequence>
<dbReference type="InterPro" id="IPR050218">
    <property type="entry name" value="LptD"/>
</dbReference>
<evidence type="ECO:0000313" key="2">
    <source>
        <dbReference type="EMBL" id="AMP98632.1"/>
    </source>
</evidence>
<dbReference type="KEGG" id="pcm:AY601_1719"/>
<dbReference type="PATRIC" id="fig|188932.3.peg.1787"/>
<evidence type="ECO:0000313" key="3">
    <source>
        <dbReference type="Proteomes" id="UP000071561"/>
    </source>
</evidence>
<dbReference type="Proteomes" id="UP000071561">
    <property type="component" value="Chromosome"/>
</dbReference>
<gene>
    <name evidence="2" type="ORF">AY601_1719</name>
</gene>
<feature type="domain" description="LPS-assembly protein LptD central" evidence="1">
    <location>
        <begin position="247"/>
        <end position="736"/>
    </location>
</feature>
<dbReference type="PANTHER" id="PTHR30189">
    <property type="entry name" value="LPS-ASSEMBLY PROTEIN"/>
    <property type="match status" value="1"/>
</dbReference>